<dbReference type="OMA" id="SECIREF"/>
<dbReference type="GO" id="GO:0003824">
    <property type="term" value="F:catalytic activity"/>
    <property type="evidence" value="ECO:0007669"/>
    <property type="project" value="InterPro"/>
</dbReference>
<dbReference type="InterPro" id="IPR005135">
    <property type="entry name" value="Endo/exonuclease/phosphatase"/>
</dbReference>
<accession>E3ND32</accession>
<dbReference type="eggNOG" id="KOG1075">
    <property type="taxonomic scope" value="Eukaryota"/>
</dbReference>
<protein>
    <recommendedName>
        <fullName evidence="1">Endonuclease/exonuclease/phosphatase domain-containing protein</fullName>
    </recommendedName>
</protein>
<dbReference type="InParanoid" id="E3ND32"/>
<dbReference type="EMBL" id="DS268605">
    <property type="protein sequence ID" value="EFO93460.1"/>
    <property type="molecule type" value="Genomic_DNA"/>
</dbReference>
<dbReference type="Proteomes" id="UP000008281">
    <property type="component" value="Unassembled WGS sequence"/>
</dbReference>
<dbReference type="PANTHER" id="PTHR33395">
    <property type="entry name" value="TRANSCRIPTASE, PUTATIVE-RELATED-RELATED"/>
    <property type="match status" value="1"/>
</dbReference>
<dbReference type="STRING" id="31234.E3ND32"/>
<sequence>MNNKTTFETSRAIGDASLKAGLSASAGISLCGNNRKTAIIQGTFQTSPAKEDSILEAEKRMQAFLAAKQAKSAGKKFPEPATGDMVRYTGTSTIQQTDRFPECDQKQPQVNKGENMDGVKFLSVGYANCFSVKNKLAQLELVTITNNFDIVCLTETKLDNTFPDSLLSLSNTFSVVRKDRNKHGGGVAILISKSIRFLPIEIPSSLLSSEIAGVDIMAGGVSIRIVVGYHPSHHSKLDGMISCLEFLLSTRKNCVILGDFNMPHISWPSLTASDSHCKKFLSFVTKNGLTQHIASPTRLKPDNILDLCFTNTDILRDVRVGDLFSDHKLIHATLSVKNRTKKVTKEVKLFRKADYASINCLLSNTDWVLRFSNLNADGMYENLLSLLHELIASYVPVKAINTLSKRHLAEILKLQKAKLNVWRKEGDSTNYKNKSADLKVALIKEERRVNDEKLTNGSVKDFLKFINSRYKDNQEIGTLKNDSGAPINCDSEKVKLFSDSFSKVFTEDNNVQPHFDKRTEELVSSPDFEPYIIEHTLSKLTPKLNTTPDGIPALFLKNVCTALALPLSIIFRE</sequence>
<name>E3ND32_CAERE</name>
<dbReference type="SUPFAM" id="SSF56219">
    <property type="entry name" value="DNase I-like"/>
    <property type="match status" value="1"/>
</dbReference>
<feature type="domain" description="Endonuclease/exonuclease/phosphatase" evidence="1">
    <location>
        <begin position="223"/>
        <end position="330"/>
    </location>
</feature>
<gene>
    <name evidence="2" type="ORF">CRE_23115</name>
</gene>
<dbReference type="GO" id="GO:0031012">
    <property type="term" value="C:extracellular matrix"/>
    <property type="evidence" value="ECO:0007669"/>
    <property type="project" value="TreeGrafter"/>
</dbReference>
<dbReference type="Pfam" id="PF14529">
    <property type="entry name" value="Exo_endo_phos_2"/>
    <property type="match status" value="1"/>
</dbReference>
<proteinExistence type="predicted"/>
<dbReference type="InterPro" id="IPR036691">
    <property type="entry name" value="Endo/exonu/phosph_ase_sf"/>
</dbReference>
<dbReference type="GO" id="GO:0007508">
    <property type="term" value="P:larval heart development"/>
    <property type="evidence" value="ECO:0007669"/>
    <property type="project" value="TreeGrafter"/>
</dbReference>
<evidence type="ECO:0000313" key="3">
    <source>
        <dbReference type="Proteomes" id="UP000008281"/>
    </source>
</evidence>
<keyword evidence="3" id="KW-1185">Reference proteome</keyword>
<organism evidence="3">
    <name type="scientific">Caenorhabditis remanei</name>
    <name type="common">Caenorhabditis vulgaris</name>
    <dbReference type="NCBI Taxonomy" id="31234"/>
    <lineage>
        <taxon>Eukaryota</taxon>
        <taxon>Metazoa</taxon>
        <taxon>Ecdysozoa</taxon>
        <taxon>Nematoda</taxon>
        <taxon>Chromadorea</taxon>
        <taxon>Rhabditida</taxon>
        <taxon>Rhabditina</taxon>
        <taxon>Rhabditomorpha</taxon>
        <taxon>Rhabditoidea</taxon>
        <taxon>Rhabditidae</taxon>
        <taxon>Peloderinae</taxon>
        <taxon>Caenorhabditis</taxon>
    </lineage>
</organism>
<evidence type="ECO:0000259" key="1">
    <source>
        <dbReference type="Pfam" id="PF14529"/>
    </source>
</evidence>
<dbReference type="Gene3D" id="3.60.10.10">
    <property type="entry name" value="Endonuclease/exonuclease/phosphatase"/>
    <property type="match status" value="1"/>
</dbReference>
<dbReference type="PANTHER" id="PTHR33395:SF22">
    <property type="entry name" value="REVERSE TRANSCRIPTASE DOMAIN-CONTAINING PROTEIN"/>
    <property type="match status" value="1"/>
</dbReference>
<dbReference type="HOGENOM" id="CLU_475874_0_0_1"/>
<evidence type="ECO:0000313" key="2">
    <source>
        <dbReference type="EMBL" id="EFO93460.1"/>
    </source>
</evidence>
<dbReference type="GO" id="GO:0061343">
    <property type="term" value="P:cell adhesion involved in heart morphogenesis"/>
    <property type="evidence" value="ECO:0007669"/>
    <property type="project" value="TreeGrafter"/>
</dbReference>
<dbReference type="AlphaFoldDB" id="E3ND32"/>
<reference evidence="2" key="1">
    <citation type="submission" date="2007-07" db="EMBL/GenBank/DDBJ databases">
        <title>PCAP assembly of the Caenorhabditis remanei genome.</title>
        <authorList>
            <consortium name="The Caenorhabditis remanei Sequencing Consortium"/>
            <person name="Wilson R.K."/>
        </authorList>
    </citation>
    <scope>NUCLEOTIDE SEQUENCE [LARGE SCALE GENOMIC DNA]</scope>
    <source>
        <strain evidence="2">PB4641</strain>
    </source>
</reference>
<dbReference type="OrthoDB" id="6152807at2759"/>